<evidence type="ECO:0000256" key="1">
    <source>
        <dbReference type="ARBA" id="ARBA00004871"/>
    </source>
</evidence>
<evidence type="ECO:0000259" key="10">
    <source>
        <dbReference type="Pfam" id="PF08501"/>
    </source>
</evidence>
<dbReference type="NCBIfam" id="TIGR00507">
    <property type="entry name" value="aroE"/>
    <property type="match status" value="1"/>
</dbReference>
<feature type="active site" description="Proton acceptor" evidence="8">
    <location>
        <position position="65"/>
    </location>
</feature>
<dbReference type="Gene3D" id="3.40.50.720">
    <property type="entry name" value="NAD(P)-binding Rossmann-like Domain"/>
    <property type="match status" value="1"/>
</dbReference>
<evidence type="ECO:0000256" key="5">
    <source>
        <dbReference type="ARBA" id="ARBA00023002"/>
    </source>
</evidence>
<dbReference type="Proteomes" id="UP001596501">
    <property type="component" value="Unassembled WGS sequence"/>
</dbReference>
<gene>
    <name evidence="8 12" type="primary">aroE</name>
    <name evidence="12" type="ORF">ACFQPB_21180</name>
</gene>
<proteinExistence type="inferred from homology"/>
<dbReference type="Pfam" id="PF01488">
    <property type="entry name" value="Shikimate_DH"/>
    <property type="match status" value="1"/>
</dbReference>
<comment type="caution">
    <text evidence="12">The sequence shown here is derived from an EMBL/GenBank/DDBJ whole genome shotgun (WGS) entry which is preliminary data.</text>
</comment>
<dbReference type="CDD" id="cd01065">
    <property type="entry name" value="NAD_bind_Shikimate_DH"/>
    <property type="match status" value="1"/>
</dbReference>
<evidence type="ECO:0000256" key="2">
    <source>
        <dbReference type="ARBA" id="ARBA00012962"/>
    </source>
</evidence>
<comment type="pathway">
    <text evidence="1 8">Metabolic intermediate biosynthesis; chorismate biosynthesis; chorismate from D-erythrose 4-phosphate and phosphoenolpyruvate: step 4/7.</text>
</comment>
<evidence type="ECO:0000259" key="11">
    <source>
        <dbReference type="Pfam" id="PF18317"/>
    </source>
</evidence>
<feature type="domain" description="SDH C-terminal" evidence="11">
    <location>
        <begin position="241"/>
        <end position="266"/>
    </location>
</feature>
<evidence type="ECO:0000313" key="12">
    <source>
        <dbReference type="EMBL" id="MFC7411378.1"/>
    </source>
</evidence>
<protein>
    <recommendedName>
        <fullName evidence="2 8">Shikimate dehydrogenase (NADP(+))</fullName>
        <shortName evidence="8">SDH</shortName>
        <ecNumber evidence="2 8">1.1.1.25</ecNumber>
    </recommendedName>
</protein>
<comment type="caution">
    <text evidence="8">Lacks conserved residue(s) required for the propagation of feature annotation.</text>
</comment>
<dbReference type="PANTHER" id="PTHR21089">
    <property type="entry name" value="SHIKIMATE DEHYDROGENASE"/>
    <property type="match status" value="1"/>
</dbReference>
<evidence type="ECO:0000256" key="4">
    <source>
        <dbReference type="ARBA" id="ARBA00022857"/>
    </source>
</evidence>
<feature type="binding site" evidence="8">
    <location>
        <begin position="126"/>
        <end position="130"/>
    </location>
    <ligand>
        <name>NADP(+)</name>
        <dbReference type="ChEBI" id="CHEBI:58349"/>
    </ligand>
</feature>
<dbReference type="InterPro" id="IPR036291">
    <property type="entry name" value="NAD(P)-bd_dom_sf"/>
</dbReference>
<feature type="binding site" evidence="8">
    <location>
        <position position="220"/>
    </location>
    <ligand>
        <name>shikimate</name>
        <dbReference type="ChEBI" id="CHEBI:36208"/>
    </ligand>
</feature>
<comment type="subunit">
    <text evidence="8">Homodimer.</text>
</comment>
<feature type="binding site" evidence="8">
    <location>
        <position position="241"/>
    </location>
    <ligand>
        <name>NADP(+)</name>
        <dbReference type="ChEBI" id="CHEBI:58349"/>
    </ligand>
</feature>
<evidence type="ECO:0000256" key="3">
    <source>
        <dbReference type="ARBA" id="ARBA00022605"/>
    </source>
</evidence>
<accession>A0ABW2QQE4</accession>
<feature type="binding site" evidence="8">
    <location>
        <begin position="150"/>
        <end position="155"/>
    </location>
    <ligand>
        <name>NADP(+)</name>
        <dbReference type="ChEBI" id="CHEBI:58349"/>
    </ligand>
</feature>
<dbReference type="PANTHER" id="PTHR21089:SF1">
    <property type="entry name" value="BIFUNCTIONAL 3-DEHYDROQUINATE DEHYDRATASE_SHIKIMATE DEHYDROGENASE, CHLOROPLASTIC"/>
    <property type="match status" value="1"/>
</dbReference>
<feature type="binding site" evidence="8">
    <location>
        <position position="61"/>
    </location>
    <ligand>
        <name>shikimate</name>
        <dbReference type="ChEBI" id="CHEBI:36208"/>
    </ligand>
</feature>
<dbReference type="EC" id="1.1.1.25" evidence="2 8"/>
<dbReference type="InterPro" id="IPR013708">
    <property type="entry name" value="Shikimate_DH-bd_N"/>
</dbReference>
<evidence type="ECO:0000256" key="7">
    <source>
        <dbReference type="ARBA" id="ARBA00049442"/>
    </source>
</evidence>
<comment type="catalytic activity">
    <reaction evidence="7 8">
        <text>shikimate + NADP(+) = 3-dehydroshikimate + NADPH + H(+)</text>
        <dbReference type="Rhea" id="RHEA:17737"/>
        <dbReference type="ChEBI" id="CHEBI:15378"/>
        <dbReference type="ChEBI" id="CHEBI:16630"/>
        <dbReference type="ChEBI" id="CHEBI:36208"/>
        <dbReference type="ChEBI" id="CHEBI:57783"/>
        <dbReference type="ChEBI" id="CHEBI:58349"/>
        <dbReference type="EC" id="1.1.1.25"/>
    </reaction>
</comment>
<dbReference type="InterPro" id="IPR011342">
    <property type="entry name" value="Shikimate_DH"/>
</dbReference>
<comment type="similarity">
    <text evidence="8">Belongs to the shikimate dehydrogenase family.</text>
</comment>
<name>A0ABW2QQE4_9BURK</name>
<dbReference type="SUPFAM" id="SSF51735">
    <property type="entry name" value="NAD(P)-binding Rossmann-fold domains"/>
    <property type="match status" value="1"/>
</dbReference>
<evidence type="ECO:0000313" key="13">
    <source>
        <dbReference type="Proteomes" id="UP001596501"/>
    </source>
</evidence>
<organism evidence="12 13">
    <name type="scientific">Hydrogenophaga atypica</name>
    <dbReference type="NCBI Taxonomy" id="249409"/>
    <lineage>
        <taxon>Bacteria</taxon>
        <taxon>Pseudomonadati</taxon>
        <taxon>Pseudomonadota</taxon>
        <taxon>Betaproteobacteria</taxon>
        <taxon>Burkholderiales</taxon>
        <taxon>Comamonadaceae</taxon>
        <taxon>Hydrogenophaga</taxon>
    </lineage>
</organism>
<dbReference type="InterPro" id="IPR041121">
    <property type="entry name" value="SDH_C"/>
</dbReference>
<comment type="function">
    <text evidence="8">Involved in the biosynthesis of the chorismate, which leads to the biosynthesis of aromatic amino acids. Catalyzes the reversible NADPH linked reduction of 3-dehydroshikimate (DHSA) to yield shikimate (SA).</text>
</comment>
<feature type="binding site" evidence="8">
    <location>
        <position position="86"/>
    </location>
    <ligand>
        <name>shikimate</name>
        <dbReference type="ChEBI" id="CHEBI:36208"/>
    </ligand>
</feature>
<feature type="binding site" evidence="8">
    <location>
        <position position="248"/>
    </location>
    <ligand>
        <name>shikimate</name>
        <dbReference type="ChEBI" id="CHEBI:36208"/>
    </ligand>
</feature>
<dbReference type="GO" id="GO:0004764">
    <property type="term" value="F:shikimate 3-dehydrogenase (NADP+) activity"/>
    <property type="evidence" value="ECO:0007669"/>
    <property type="project" value="UniProtKB-EC"/>
</dbReference>
<feature type="binding site" evidence="8">
    <location>
        <position position="218"/>
    </location>
    <ligand>
        <name>NADP(+)</name>
        <dbReference type="ChEBI" id="CHEBI:58349"/>
    </ligand>
</feature>
<keyword evidence="5 8" id="KW-0560">Oxidoreductase</keyword>
<dbReference type="SUPFAM" id="SSF53223">
    <property type="entry name" value="Aminoacid dehydrogenase-like, N-terminal domain"/>
    <property type="match status" value="1"/>
</dbReference>
<dbReference type="RefSeq" id="WP_382227720.1">
    <property type="nucleotide sequence ID" value="NZ_JBHTCA010000030.1"/>
</dbReference>
<feature type="binding site" evidence="8">
    <location>
        <position position="101"/>
    </location>
    <ligand>
        <name>shikimate</name>
        <dbReference type="ChEBI" id="CHEBI:36208"/>
    </ligand>
</feature>
<dbReference type="InterPro" id="IPR022893">
    <property type="entry name" value="Shikimate_DH_fam"/>
</dbReference>
<sequence length="276" mass="29210">MDRYAVVGHPVTHSQSPAIHTRFAELTGQRLTYERLELPLGGFRPGIEAARAGGLSGGNVTVPFKLDAFDWVQHRSARAELAQACNTFWFEADGVHGDNTDGIGLVRDITRNAGVALHGARVLLVGAGGAGAGVLGPLLSEGPAELVLSNRTVARAQEVTDRHADWAKRHGAHLLASGLMDVLGHFDVVINATAASLQGAEPPLPASAIRPGTLVVDMMYGPKSQPFADWARAQGATVRDGLGMLVEQAAEAFYIWRGVMPPAAQVLTERRAALAH</sequence>
<dbReference type="Pfam" id="PF18317">
    <property type="entry name" value="SDH_C"/>
    <property type="match status" value="1"/>
</dbReference>
<dbReference type="HAMAP" id="MF_00222">
    <property type="entry name" value="Shikimate_DH_AroE"/>
    <property type="match status" value="1"/>
</dbReference>
<feature type="domain" description="Shikimate dehydrogenase substrate binding N-terminal" evidence="10">
    <location>
        <begin position="6"/>
        <end position="87"/>
    </location>
</feature>
<feature type="binding site" evidence="8">
    <location>
        <begin position="14"/>
        <end position="16"/>
    </location>
    <ligand>
        <name>shikimate</name>
        <dbReference type="ChEBI" id="CHEBI:36208"/>
    </ligand>
</feature>
<dbReference type="Pfam" id="PF08501">
    <property type="entry name" value="Shikimate_dh_N"/>
    <property type="match status" value="1"/>
</dbReference>
<evidence type="ECO:0000256" key="8">
    <source>
        <dbReference type="HAMAP-Rule" id="MF_00222"/>
    </source>
</evidence>
<dbReference type="InterPro" id="IPR046346">
    <property type="entry name" value="Aminoacid_DH-like_N_sf"/>
</dbReference>
<dbReference type="NCBIfam" id="NF001310">
    <property type="entry name" value="PRK00258.1-2"/>
    <property type="match status" value="1"/>
</dbReference>
<evidence type="ECO:0000256" key="6">
    <source>
        <dbReference type="ARBA" id="ARBA00023141"/>
    </source>
</evidence>
<feature type="domain" description="Quinate/shikimate 5-dehydrogenase/glutamyl-tRNA reductase" evidence="9">
    <location>
        <begin position="116"/>
        <end position="196"/>
    </location>
</feature>
<keyword evidence="13" id="KW-1185">Reference proteome</keyword>
<dbReference type="InterPro" id="IPR006151">
    <property type="entry name" value="Shikm_DH/Glu-tRNA_Rdtase"/>
</dbReference>
<keyword evidence="6 8" id="KW-0057">Aromatic amino acid biosynthesis</keyword>
<dbReference type="Gene3D" id="3.40.50.10860">
    <property type="entry name" value="Leucine Dehydrogenase, chain A, domain 1"/>
    <property type="match status" value="1"/>
</dbReference>
<keyword evidence="3 8" id="KW-0028">Amino-acid biosynthesis</keyword>
<dbReference type="EMBL" id="JBHTCA010000030">
    <property type="protein sequence ID" value="MFC7411378.1"/>
    <property type="molecule type" value="Genomic_DNA"/>
</dbReference>
<keyword evidence="4 8" id="KW-0521">NADP</keyword>
<reference evidence="13" key="1">
    <citation type="journal article" date="2019" name="Int. J. Syst. Evol. Microbiol.">
        <title>The Global Catalogue of Microorganisms (GCM) 10K type strain sequencing project: providing services to taxonomists for standard genome sequencing and annotation.</title>
        <authorList>
            <consortium name="The Broad Institute Genomics Platform"/>
            <consortium name="The Broad Institute Genome Sequencing Center for Infectious Disease"/>
            <person name="Wu L."/>
            <person name="Ma J."/>
        </authorList>
    </citation>
    <scope>NUCLEOTIDE SEQUENCE [LARGE SCALE GENOMIC DNA]</scope>
    <source>
        <strain evidence="13">CGMCC 1.12371</strain>
    </source>
</reference>
<evidence type="ECO:0000259" key="9">
    <source>
        <dbReference type="Pfam" id="PF01488"/>
    </source>
</evidence>